<dbReference type="InterPro" id="IPR002347">
    <property type="entry name" value="SDR_fam"/>
</dbReference>
<dbReference type="NCBIfam" id="TIGR04316">
    <property type="entry name" value="dhbA_paeA"/>
    <property type="match status" value="1"/>
</dbReference>
<dbReference type="SUPFAM" id="SSF51735">
    <property type="entry name" value="NAD(P)-binding Rossmann-fold domains"/>
    <property type="match status" value="1"/>
</dbReference>
<evidence type="ECO:0000256" key="3">
    <source>
        <dbReference type="NCBIfam" id="TIGR04316"/>
    </source>
</evidence>
<organism evidence="4 5">
    <name type="scientific">Deinococcus seoulensis</name>
    <dbReference type="NCBI Taxonomy" id="1837379"/>
    <lineage>
        <taxon>Bacteria</taxon>
        <taxon>Thermotogati</taxon>
        <taxon>Deinococcota</taxon>
        <taxon>Deinococci</taxon>
        <taxon>Deinococcales</taxon>
        <taxon>Deinococcaceae</taxon>
        <taxon>Deinococcus</taxon>
    </lineage>
</organism>
<dbReference type="PROSITE" id="PS00061">
    <property type="entry name" value="ADH_SHORT"/>
    <property type="match status" value="1"/>
</dbReference>
<proteinExistence type="inferred from homology"/>
<evidence type="ECO:0000313" key="4">
    <source>
        <dbReference type="EMBL" id="GGR58932.1"/>
    </source>
</evidence>
<evidence type="ECO:0000256" key="2">
    <source>
        <dbReference type="ARBA" id="ARBA00023002"/>
    </source>
</evidence>
<evidence type="ECO:0000256" key="1">
    <source>
        <dbReference type="ARBA" id="ARBA00006484"/>
    </source>
</evidence>
<dbReference type="InterPro" id="IPR003560">
    <property type="entry name" value="DHB_DH"/>
</dbReference>
<dbReference type="PRINTS" id="PR00080">
    <property type="entry name" value="SDRFAMILY"/>
</dbReference>
<comment type="similarity">
    <text evidence="1">Belongs to the short-chain dehydrogenases/reductases (SDR) family.</text>
</comment>
<comment type="caution">
    <text evidence="4">The sequence shown here is derived from an EMBL/GenBank/DDBJ whole genome shotgun (WGS) entry which is preliminary data.</text>
</comment>
<accession>A0ABQ2RVB3</accession>
<dbReference type="EC" id="1.3.1.28" evidence="3"/>
<dbReference type="InterPro" id="IPR036291">
    <property type="entry name" value="NAD(P)-bd_dom_sf"/>
</dbReference>
<dbReference type="InterPro" id="IPR020904">
    <property type="entry name" value="Sc_DH/Rdtase_CS"/>
</dbReference>
<keyword evidence="5" id="KW-1185">Reference proteome</keyword>
<dbReference type="RefSeq" id="WP_189064926.1">
    <property type="nucleotide sequence ID" value="NZ_BMQM01000012.1"/>
</dbReference>
<dbReference type="PANTHER" id="PTHR43669:SF8">
    <property type="entry name" value="SHORT-CHAIN TYPE DEHYDROGENASE_REDUCTASE-RELATED"/>
    <property type="match status" value="1"/>
</dbReference>
<name>A0ABQ2RVB3_9DEIO</name>
<dbReference type="Proteomes" id="UP000634308">
    <property type="component" value="Unassembled WGS sequence"/>
</dbReference>
<evidence type="ECO:0000313" key="5">
    <source>
        <dbReference type="Proteomes" id="UP000634308"/>
    </source>
</evidence>
<dbReference type="NCBIfam" id="NF006074">
    <property type="entry name" value="PRK08220.1"/>
    <property type="match status" value="1"/>
</dbReference>
<dbReference type="Pfam" id="PF13561">
    <property type="entry name" value="adh_short_C2"/>
    <property type="match status" value="1"/>
</dbReference>
<dbReference type="PRINTS" id="PR01397">
    <property type="entry name" value="DHBDHDRGNASE"/>
</dbReference>
<reference evidence="5" key="1">
    <citation type="journal article" date="2019" name="Int. J. Syst. Evol. Microbiol.">
        <title>The Global Catalogue of Microorganisms (GCM) 10K type strain sequencing project: providing services to taxonomists for standard genome sequencing and annotation.</title>
        <authorList>
            <consortium name="The Broad Institute Genomics Platform"/>
            <consortium name="The Broad Institute Genome Sequencing Center for Infectious Disease"/>
            <person name="Wu L."/>
            <person name="Ma J."/>
        </authorList>
    </citation>
    <scope>NUCLEOTIDE SEQUENCE [LARGE SCALE GENOMIC DNA]</scope>
    <source>
        <strain evidence="5">JCM 31404</strain>
    </source>
</reference>
<protein>
    <recommendedName>
        <fullName evidence="3">2,3-dihydro-2,3-dihydroxybenzoate dehydrogenase</fullName>
        <ecNumber evidence="3">1.3.1.28</ecNumber>
    </recommendedName>
</protein>
<dbReference type="PANTHER" id="PTHR43669">
    <property type="entry name" value="5-KETO-D-GLUCONATE 5-REDUCTASE"/>
    <property type="match status" value="1"/>
</dbReference>
<dbReference type="EMBL" id="BMQM01000012">
    <property type="protein sequence ID" value="GGR58932.1"/>
    <property type="molecule type" value="Genomic_DNA"/>
</dbReference>
<gene>
    <name evidence="4" type="primary">dhbA</name>
    <name evidence="4" type="ORF">GCM10008959_20900</name>
</gene>
<dbReference type="Gene3D" id="3.40.50.720">
    <property type="entry name" value="NAD(P)-binding Rossmann-like Domain"/>
    <property type="match status" value="1"/>
</dbReference>
<keyword evidence="2" id="KW-0560">Oxidoreductase</keyword>
<sequence length="260" mass="27097">MIADPTPPDGWTGRVALVTGAAQGIGAAVTRLLAARGVQVMAADIQTIPPELRALPGVHAAPLDVTDPADVEHVVARLERDLGPADFLVNVAGILRPGLLSDLSLDDWHRTFAVNTTGPFVVSRAAARSMQARGRGAIVTVGSNAAHVPRHGMGAYAASKAATIHLMRCLALELAPHGVRCNVVSPGSTDTAMQRQLWTDPTAPQRVIQGDLGTSRLGIPLGRIADPDDIARAALFLLSDDARHITMQHLTVDGGATLGA</sequence>